<dbReference type="SUPFAM" id="SSF51621">
    <property type="entry name" value="Phosphoenolpyruvate/pyruvate domain"/>
    <property type="match status" value="1"/>
</dbReference>
<reference evidence="5 6" key="1">
    <citation type="submission" date="2018-10" db="EMBL/GenBank/DDBJ databases">
        <title>Natrarchaeobius chitinivorans gen. nov., sp. nov., and Natrarchaeobius haloalkaliphilus sp. nov., alkaliphilic, chitin-utilizing haloarchaea from hypersaline alkaline lakes.</title>
        <authorList>
            <person name="Sorokin D.Y."/>
            <person name="Elcheninov A.G."/>
            <person name="Kostrikina N.A."/>
            <person name="Bale N.J."/>
            <person name="Sinninghe Damste J.S."/>
            <person name="Khijniak T.V."/>
            <person name="Kublanov I.V."/>
            <person name="Toshchakov S.V."/>
        </authorList>
    </citation>
    <scope>NUCLEOTIDE SEQUENCE [LARGE SCALE GENOMIC DNA]</scope>
    <source>
        <strain evidence="5 6">AArcht4T</strain>
    </source>
</reference>
<evidence type="ECO:0000256" key="3">
    <source>
        <dbReference type="ARBA" id="ARBA00023239"/>
    </source>
</evidence>
<gene>
    <name evidence="5" type="ORF">EA473_08300</name>
</gene>
<dbReference type="InterPro" id="IPR040442">
    <property type="entry name" value="Pyrv_kinase-like_dom_sf"/>
</dbReference>
<dbReference type="Pfam" id="PF03328">
    <property type="entry name" value="HpcH_HpaI"/>
    <property type="match status" value="1"/>
</dbReference>
<evidence type="ECO:0000313" key="6">
    <source>
        <dbReference type="Proteomes" id="UP000282323"/>
    </source>
</evidence>
<dbReference type="OrthoDB" id="142679at2157"/>
<name>A0A3N6M4M7_NATCH</name>
<feature type="domain" description="HpcH/HpaI aldolase/citrate lyase" evidence="4">
    <location>
        <begin position="25"/>
        <end position="242"/>
    </location>
</feature>
<dbReference type="PANTHER" id="PTHR30502:SF0">
    <property type="entry name" value="PHOSPHOENOLPYRUVATE CARBOXYLASE FAMILY PROTEIN"/>
    <property type="match status" value="1"/>
</dbReference>
<dbReference type="InterPro" id="IPR050251">
    <property type="entry name" value="HpcH-HpaI_aldolase"/>
</dbReference>
<evidence type="ECO:0000259" key="4">
    <source>
        <dbReference type="Pfam" id="PF03328"/>
    </source>
</evidence>
<accession>A0A3N6M4M7</accession>
<protein>
    <submittedName>
        <fullName evidence="5">Aldolase</fullName>
    </submittedName>
</protein>
<dbReference type="GO" id="GO:0016832">
    <property type="term" value="F:aldehyde-lyase activity"/>
    <property type="evidence" value="ECO:0007669"/>
    <property type="project" value="TreeGrafter"/>
</dbReference>
<dbReference type="GO" id="GO:0046872">
    <property type="term" value="F:metal ion binding"/>
    <property type="evidence" value="ECO:0007669"/>
    <property type="project" value="UniProtKB-KW"/>
</dbReference>
<sequence>MIYNNRIKHAIENDQVVLGGVAYTSSPMVIELCGDIGLDFVWVDLEHRGCSPFDSESLANLSRAAEVADTSLLVRLPGSDPDMIRKVLDSGIRNVLLPRVETPEEVRRAVKATKFTYEGEPGKRGGSHARTTIYGKDIENLRDVEDDSVCLGVMIETIQAIENLEEILSIPELGFVRTGPGDLSISLGIDDSSDPRIWEHREYLEETALEYDVPLSSGTVYYDGIEETVDAGYQIVTIGRDLPILRQRMQERYDAAVDGLEGLEYPF</sequence>
<keyword evidence="6" id="KW-1185">Reference proteome</keyword>
<dbReference type="GO" id="GO:0005737">
    <property type="term" value="C:cytoplasm"/>
    <property type="evidence" value="ECO:0007669"/>
    <property type="project" value="TreeGrafter"/>
</dbReference>
<evidence type="ECO:0000256" key="1">
    <source>
        <dbReference type="ARBA" id="ARBA00005568"/>
    </source>
</evidence>
<dbReference type="EMBL" id="REGA01000005">
    <property type="protein sequence ID" value="RQG95454.1"/>
    <property type="molecule type" value="Genomic_DNA"/>
</dbReference>
<dbReference type="Proteomes" id="UP000282323">
    <property type="component" value="Unassembled WGS sequence"/>
</dbReference>
<comment type="similarity">
    <text evidence="1">Belongs to the HpcH/HpaI aldolase family.</text>
</comment>
<dbReference type="InterPro" id="IPR005000">
    <property type="entry name" value="Aldolase/citrate-lyase_domain"/>
</dbReference>
<dbReference type="InterPro" id="IPR015813">
    <property type="entry name" value="Pyrv/PenolPyrv_kinase-like_dom"/>
</dbReference>
<keyword evidence="3" id="KW-0456">Lyase</keyword>
<evidence type="ECO:0000256" key="2">
    <source>
        <dbReference type="ARBA" id="ARBA00022723"/>
    </source>
</evidence>
<dbReference type="PANTHER" id="PTHR30502">
    <property type="entry name" value="2-KETO-3-DEOXY-L-RHAMNONATE ALDOLASE"/>
    <property type="match status" value="1"/>
</dbReference>
<organism evidence="5 6">
    <name type="scientific">Natrarchaeobius chitinivorans</name>
    <dbReference type="NCBI Taxonomy" id="1679083"/>
    <lineage>
        <taxon>Archaea</taxon>
        <taxon>Methanobacteriati</taxon>
        <taxon>Methanobacteriota</taxon>
        <taxon>Stenosarchaea group</taxon>
        <taxon>Halobacteria</taxon>
        <taxon>Halobacteriales</taxon>
        <taxon>Natrialbaceae</taxon>
        <taxon>Natrarchaeobius</taxon>
    </lineage>
</organism>
<dbReference type="AlphaFoldDB" id="A0A3N6M4M7"/>
<dbReference type="Gene3D" id="3.20.20.60">
    <property type="entry name" value="Phosphoenolpyruvate-binding domains"/>
    <property type="match status" value="1"/>
</dbReference>
<dbReference type="RefSeq" id="WP_124195163.1">
    <property type="nucleotide sequence ID" value="NZ_REGA01000005.1"/>
</dbReference>
<keyword evidence="2" id="KW-0479">Metal-binding</keyword>
<proteinExistence type="inferred from homology"/>
<evidence type="ECO:0000313" key="5">
    <source>
        <dbReference type="EMBL" id="RQG95454.1"/>
    </source>
</evidence>
<comment type="caution">
    <text evidence="5">The sequence shown here is derived from an EMBL/GenBank/DDBJ whole genome shotgun (WGS) entry which is preliminary data.</text>
</comment>